<dbReference type="EMBL" id="JBHTEC010000001">
    <property type="protein sequence ID" value="MFD0280901.1"/>
    <property type="molecule type" value="Genomic_DNA"/>
</dbReference>
<keyword evidence="4" id="KW-1185">Reference proteome</keyword>
<protein>
    <submittedName>
        <fullName evidence="3">Arc family DNA-binding protein</fullName>
    </submittedName>
</protein>
<accession>A0ABW2VCX7</accession>
<keyword evidence="3" id="KW-0238">DNA-binding</keyword>
<feature type="domain" description="Arc-like DNA binding" evidence="2">
    <location>
        <begin position="3"/>
        <end position="40"/>
    </location>
</feature>
<organism evidence="3 4">
    <name type="scientific">Streptomyces lutosisoli</name>
    <dbReference type="NCBI Taxonomy" id="2665721"/>
    <lineage>
        <taxon>Bacteria</taxon>
        <taxon>Bacillati</taxon>
        <taxon>Actinomycetota</taxon>
        <taxon>Actinomycetes</taxon>
        <taxon>Kitasatosporales</taxon>
        <taxon>Streptomycetaceae</taxon>
        <taxon>Streptomyces</taxon>
    </lineage>
</organism>
<sequence length="101" mass="10745">MIRFSLRIPDDLHERVTARAAADRRSLNSEILHLLEVALAGPVAETGSPGSDPASPALPPLPEPGKKSPHLHKELDAPGLHREKGTPSEPNLPSLGITEKA</sequence>
<dbReference type="InterPro" id="IPR005569">
    <property type="entry name" value="Arc_DNA-bd_dom"/>
</dbReference>
<dbReference type="Pfam" id="PF03869">
    <property type="entry name" value="Arc"/>
    <property type="match status" value="1"/>
</dbReference>
<evidence type="ECO:0000259" key="2">
    <source>
        <dbReference type="Pfam" id="PF03869"/>
    </source>
</evidence>
<gene>
    <name evidence="3" type="ORF">ACFQZP_04305</name>
</gene>
<evidence type="ECO:0000313" key="3">
    <source>
        <dbReference type="EMBL" id="MFD0280901.1"/>
    </source>
</evidence>
<evidence type="ECO:0000256" key="1">
    <source>
        <dbReference type="SAM" id="MobiDB-lite"/>
    </source>
</evidence>
<evidence type="ECO:0000313" key="4">
    <source>
        <dbReference type="Proteomes" id="UP001596957"/>
    </source>
</evidence>
<feature type="compositionally biased region" description="Basic and acidic residues" evidence="1">
    <location>
        <begin position="71"/>
        <end position="86"/>
    </location>
</feature>
<dbReference type="Gene3D" id="1.10.1220.10">
    <property type="entry name" value="Met repressor-like"/>
    <property type="match status" value="1"/>
</dbReference>
<proteinExistence type="predicted"/>
<name>A0ABW2VCX7_9ACTN</name>
<feature type="region of interest" description="Disordered" evidence="1">
    <location>
        <begin position="43"/>
        <end position="101"/>
    </location>
</feature>
<dbReference type="InterPro" id="IPR010985">
    <property type="entry name" value="Ribbon_hlx_hlx"/>
</dbReference>
<dbReference type="SUPFAM" id="SSF47598">
    <property type="entry name" value="Ribbon-helix-helix"/>
    <property type="match status" value="1"/>
</dbReference>
<dbReference type="InterPro" id="IPR013321">
    <property type="entry name" value="Arc_rbn_hlx_hlx"/>
</dbReference>
<reference evidence="4" key="1">
    <citation type="journal article" date="2019" name="Int. J. Syst. Evol. Microbiol.">
        <title>The Global Catalogue of Microorganisms (GCM) 10K type strain sequencing project: providing services to taxonomists for standard genome sequencing and annotation.</title>
        <authorList>
            <consortium name="The Broad Institute Genomics Platform"/>
            <consortium name="The Broad Institute Genome Sequencing Center for Infectious Disease"/>
            <person name="Wu L."/>
            <person name="Ma J."/>
        </authorList>
    </citation>
    <scope>NUCLEOTIDE SEQUENCE [LARGE SCALE GENOMIC DNA]</scope>
    <source>
        <strain evidence="4">CGMCC 4.7198</strain>
    </source>
</reference>
<dbReference type="RefSeq" id="WP_381247819.1">
    <property type="nucleotide sequence ID" value="NZ_JBHTBI010000002.1"/>
</dbReference>
<dbReference type="GO" id="GO:0003677">
    <property type="term" value="F:DNA binding"/>
    <property type="evidence" value="ECO:0007669"/>
    <property type="project" value="UniProtKB-KW"/>
</dbReference>
<dbReference type="Proteomes" id="UP001596957">
    <property type="component" value="Unassembled WGS sequence"/>
</dbReference>
<comment type="caution">
    <text evidence="3">The sequence shown here is derived from an EMBL/GenBank/DDBJ whole genome shotgun (WGS) entry which is preliminary data.</text>
</comment>